<feature type="transmembrane region" description="Helical" evidence="1">
    <location>
        <begin position="113"/>
        <end position="134"/>
    </location>
</feature>
<keyword evidence="4" id="KW-1185">Reference proteome</keyword>
<keyword evidence="1" id="KW-1133">Transmembrane helix</keyword>
<dbReference type="SUPFAM" id="SSF48317">
    <property type="entry name" value="Acid phosphatase/Vanadium-dependent haloperoxidase"/>
    <property type="match status" value="1"/>
</dbReference>
<dbReference type="RefSeq" id="WP_147162780.1">
    <property type="nucleotide sequence ID" value="NZ_BJZO01000015.1"/>
</dbReference>
<accession>A0A512H5S3</accession>
<gene>
    <name evidence="3" type="ORF">ROR02_08610</name>
</gene>
<keyword evidence="1" id="KW-0812">Transmembrane</keyword>
<comment type="caution">
    <text evidence="3">The sequence shown here is derived from an EMBL/GenBank/DDBJ whole genome shotgun (WGS) entry which is preliminary data.</text>
</comment>
<organism evidence="3 4">
    <name type="scientific">Pararhodospirillum oryzae</name>
    <dbReference type="NCBI Taxonomy" id="478448"/>
    <lineage>
        <taxon>Bacteria</taxon>
        <taxon>Pseudomonadati</taxon>
        <taxon>Pseudomonadota</taxon>
        <taxon>Alphaproteobacteria</taxon>
        <taxon>Rhodospirillales</taxon>
        <taxon>Rhodospirillaceae</taxon>
        <taxon>Pararhodospirillum</taxon>
    </lineage>
</organism>
<protein>
    <submittedName>
        <fullName evidence="3">Phosphatase PAP2 family protein</fullName>
    </submittedName>
</protein>
<dbReference type="Pfam" id="PF01569">
    <property type="entry name" value="PAP2"/>
    <property type="match status" value="1"/>
</dbReference>
<dbReference type="AlphaFoldDB" id="A0A512H5S3"/>
<dbReference type="PANTHER" id="PTHR14969">
    <property type="entry name" value="SPHINGOSINE-1-PHOSPHATE PHOSPHOHYDROLASE"/>
    <property type="match status" value="1"/>
</dbReference>
<dbReference type="SMART" id="SM00014">
    <property type="entry name" value="acidPPc"/>
    <property type="match status" value="1"/>
</dbReference>
<dbReference type="Proteomes" id="UP000321567">
    <property type="component" value="Unassembled WGS sequence"/>
</dbReference>
<evidence type="ECO:0000256" key="1">
    <source>
        <dbReference type="SAM" id="Phobius"/>
    </source>
</evidence>
<sequence>MSDRKPVPVPAQQLLPPLPLGRLNALSWGQASAAVVGVCALLMLFIDHPLALALKAGVPPGLMAVGHALSTIGEASWWYLLAGGGMVVCLGAAHRARARATERLWFQRARAFVFLFAVLVSSGLVVTLLKGVIGRARPRLLFADGTTGFFPFAFASNYNAFPSGHSQVIWAAMATLALFMPRWRVGFLGVALLVSLSRILVTAHFLSDVVMGAALGLGTVLIARRFAEAGDPALGGGPLPCFLPRA</sequence>
<feature type="transmembrane region" description="Helical" evidence="1">
    <location>
        <begin position="199"/>
        <end position="223"/>
    </location>
</feature>
<keyword evidence="1" id="KW-0472">Membrane</keyword>
<evidence type="ECO:0000259" key="2">
    <source>
        <dbReference type="SMART" id="SM00014"/>
    </source>
</evidence>
<dbReference type="Gene3D" id="1.20.144.10">
    <property type="entry name" value="Phosphatidic acid phosphatase type 2/haloperoxidase"/>
    <property type="match status" value="1"/>
</dbReference>
<dbReference type="OrthoDB" id="9780507at2"/>
<feature type="transmembrane region" description="Helical" evidence="1">
    <location>
        <begin position="25"/>
        <end position="45"/>
    </location>
</feature>
<dbReference type="EMBL" id="BJZO01000015">
    <property type="protein sequence ID" value="GEO80730.1"/>
    <property type="molecule type" value="Genomic_DNA"/>
</dbReference>
<dbReference type="InterPro" id="IPR000326">
    <property type="entry name" value="PAP2/HPO"/>
</dbReference>
<evidence type="ECO:0000313" key="4">
    <source>
        <dbReference type="Proteomes" id="UP000321567"/>
    </source>
</evidence>
<feature type="transmembrane region" description="Helical" evidence="1">
    <location>
        <begin position="76"/>
        <end position="93"/>
    </location>
</feature>
<feature type="transmembrane region" description="Helical" evidence="1">
    <location>
        <begin position="168"/>
        <end position="193"/>
    </location>
</feature>
<feature type="transmembrane region" description="Helical" evidence="1">
    <location>
        <begin position="140"/>
        <end position="161"/>
    </location>
</feature>
<evidence type="ECO:0000313" key="3">
    <source>
        <dbReference type="EMBL" id="GEO80730.1"/>
    </source>
</evidence>
<reference evidence="3 4" key="1">
    <citation type="submission" date="2019-07" db="EMBL/GenBank/DDBJ databases">
        <title>Whole genome shotgun sequence of Rhodospirillum oryzae NBRC 107573.</title>
        <authorList>
            <person name="Hosoyama A."/>
            <person name="Uohara A."/>
            <person name="Ohji S."/>
            <person name="Ichikawa N."/>
        </authorList>
    </citation>
    <scope>NUCLEOTIDE SEQUENCE [LARGE SCALE GENOMIC DNA]</scope>
    <source>
        <strain evidence="3 4">NBRC 107573</strain>
    </source>
</reference>
<proteinExistence type="predicted"/>
<feature type="domain" description="Phosphatidic acid phosphatase type 2/haloperoxidase" evidence="2">
    <location>
        <begin position="113"/>
        <end position="224"/>
    </location>
</feature>
<name>A0A512H5S3_9PROT</name>
<dbReference type="PANTHER" id="PTHR14969:SF13">
    <property type="entry name" value="AT30094P"/>
    <property type="match status" value="1"/>
</dbReference>
<dbReference type="InterPro" id="IPR036938">
    <property type="entry name" value="PAP2/HPO_sf"/>
</dbReference>